<comment type="cofactor">
    <cofactor evidence="1">
        <name>Mn(2+)</name>
        <dbReference type="ChEBI" id="CHEBI:29035"/>
    </cofactor>
    <cofactor evidence="1">
        <name>Fe(2+)</name>
        <dbReference type="ChEBI" id="CHEBI:29033"/>
    </cofactor>
    <text evidence="1">Binds 1 Mn(2+) or Fe(2+) ion per subunit.</text>
</comment>
<evidence type="ECO:0000256" key="1">
    <source>
        <dbReference type="PIRSR" id="PIRSR602481-2"/>
    </source>
</evidence>
<dbReference type="SUPFAM" id="SSF46785">
    <property type="entry name" value="Winged helix' DNA-binding domain"/>
    <property type="match status" value="1"/>
</dbReference>
<dbReference type="InterPro" id="IPR036388">
    <property type="entry name" value="WH-like_DNA-bd_sf"/>
</dbReference>
<dbReference type="PANTHER" id="PTHR33202">
    <property type="entry name" value="ZINC UPTAKE REGULATION PROTEIN"/>
    <property type="match status" value="1"/>
</dbReference>
<dbReference type="GO" id="GO:1900376">
    <property type="term" value="P:regulation of secondary metabolite biosynthetic process"/>
    <property type="evidence" value="ECO:0007669"/>
    <property type="project" value="TreeGrafter"/>
</dbReference>
<feature type="binding site" evidence="1">
    <location>
        <position position="85"/>
    </location>
    <ligand>
        <name>Fe cation</name>
        <dbReference type="ChEBI" id="CHEBI:24875"/>
    </ligand>
</feature>
<dbReference type="HOGENOM" id="CLU_096072_4_4_10"/>
<sequence length="134" mass="15355">MATVNKIRDAGLKVTPQRKSVYEVMMRLRHATVDEIIAGVQKKDSSMTLSTIYRILDTFCKAGILSLVCHPGTGKCYYDICVTEHHHVFDGREIMDYMDPELTGMIRDYLLHRHFALGEIEKIQVQITLNKNNV</sequence>
<evidence type="ECO:0000313" key="3">
    <source>
        <dbReference type="Proteomes" id="UP000008795"/>
    </source>
</evidence>
<protein>
    <submittedName>
        <fullName evidence="2">Fe2+/Zn2+ uptake regulation proteins</fullName>
    </submittedName>
</protein>
<keyword evidence="1" id="KW-0479">Metal-binding</keyword>
<dbReference type="InterPro" id="IPR036390">
    <property type="entry name" value="WH_DNA-bd_sf"/>
</dbReference>
<dbReference type="InterPro" id="IPR002481">
    <property type="entry name" value="FUR"/>
</dbReference>
<dbReference type="Proteomes" id="UP000008795">
    <property type="component" value="Chromosome"/>
</dbReference>
<dbReference type="PATRIC" id="fig|657309.4.peg.1246"/>
<evidence type="ECO:0000313" key="2">
    <source>
        <dbReference type="EMBL" id="CBK67508.1"/>
    </source>
</evidence>
<reference evidence="2 3" key="1">
    <citation type="submission" date="2010-03" db="EMBL/GenBank/DDBJ databases">
        <title>The genome sequence of Bacteriodes xylanisolvens XB1A.</title>
        <authorList>
            <consortium name="metaHIT consortium -- http://www.metahit.eu/"/>
            <person name="Pajon A."/>
            <person name="Turner K."/>
            <person name="Parkhill J."/>
            <person name="Bernalier A."/>
        </authorList>
    </citation>
    <scope>NUCLEOTIDE SEQUENCE [LARGE SCALE GENOMIC DNA]</scope>
    <source>
        <strain evidence="2 3">XB1A</strain>
    </source>
</reference>
<organism evidence="2 3">
    <name type="scientific">Bacteroides xylanisolvens XB1A</name>
    <dbReference type="NCBI Taxonomy" id="657309"/>
    <lineage>
        <taxon>Bacteria</taxon>
        <taxon>Pseudomonadati</taxon>
        <taxon>Bacteroidota</taxon>
        <taxon>Bacteroidia</taxon>
        <taxon>Bacteroidales</taxon>
        <taxon>Bacteroidaceae</taxon>
        <taxon>Bacteroides</taxon>
    </lineage>
</organism>
<dbReference type="AlphaFoldDB" id="D6CZA6"/>
<dbReference type="RefSeq" id="WP_015531994.1">
    <property type="nucleotide sequence ID" value="NC_021017.1"/>
</dbReference>
<dbReference type="Gene3D" id="1.10.10.10">
    <property type="entry name" value="Winged helix-like DNA-binding domain superfamily/Winged helix DNA-binding domain"/>
    <property type="match status" value="1"/>
</dbReference>
<dbReference type="GO" id="GO:0000976">
    <property type="term" value="F:transcription cis-regulatory region binding"/>
    <property type="evidence" value="ECO:0007669"/>
    <property type="project" value="TreeGrafter"/>
</dbReference>
<dbReference type="Pfam" id="PF01475">
    <property type="entry name" value="FUR"/>
    <property type="match status" value="1"/>
</dbReference>
<dbReference type="eggNOG" id="COG0735">
    <property type="taxonomic scope" value="Bacteria"/>
</dbReference>
<name>D6CZA6_9BACE</name>
<gene>
    <name evidence="2" type="ORF">BXY_24490</name>
</gene>
<dbReference type="EMBL" id="FP929033">
    <property type="protein sequence ID" value="CBK67508.1"/>
    <property type="molecule type" value="Genomic_DNA"/>
</dbReference>
<dbReference type="GO" id="GO:0008270">
    <property type="term" value="F:zinc ion binding"/>
    <property type="evidence" value="ECO:0007669"/>
    <property type="project" value="TreeGrafter"/>
</dbReference>
<dbReference type="GO" id="GO:0003700">
    <property type="term" value="F:DNA-binding transcription factor activity"/>
    <property type="evidence" value="ECO:0007669"/>
    <property type="project" value="InterPro"/>
</dbReference>
<accession>D6CZA6</accession>
<dbReference type="GO" id="GO:0045892">
    <property type="term" value="P:negative regulation of DNA-templated transcription"/>
    <property type="evidence" value="ECO:0007669"/>
    <property type="project" value="TreeGrafter"/>
</dbReference>
<dbReference type="KEGG" id="bxy:BXY_24490"/>
<reference evidence="2 3" key="2">
    <citation type="submission" date="2010-03" db="EMBL/GenBank/DDBJ databases">
        <authorList>
            <person name="Pajon A."/>
        </authorList>
    </citation>
    <scope>NUCLEOTIDE SEQUENCE [LARGE SCALE GENOMIC DNA]</scope>
    <source>
        <strain evidence="2 3">XB1A</strain>
    </source>
</reference>
<proteinExistence type="predicted"/>
<keyword evidence="1" id="KW-0408">Iron</keyword>
<dbReference type="PANTHER" id="PTHR33202:SF7">
    <property type="entry name" value="FERRIC UPTAKE REGULATION PROTEIN"/>
    <property type="match status" value="1"/>
</dbReference>